<protein>
    <submittedName>
        <fullName evidence="6">Helix-turn-helix domain-containing protein</fullName>
    </submittedName>
</protein>
<evidence type="ECO:0000313" key="7">
    <source>
        <dbReference type="Proteomes" id="UP001321492"/>
    </source>
</evidence>
<keyword evidence="3" id="KW-0804">Transcription</keyword>
<dbReference type="InterPro" id="IPR000595">
    <property type="entry name" value="cNMP-bd_dom"/>
</dbReference>
<dbReference type="NCBIfam" id="NF006901">
    <property type="entry name" value="PRK09392.1"/>
    <property type="match status" value="1"/>
</dbReference>
<dbReference type="SUPFAM" id="SSF51206">
    <property type="entry name" value="cAMP-binding domain-like"/>
    <property type="match status" value="1"/>
</dbReference>
<proteinExistence type="predicted"/>
<dbReference type="Pfam" id="PF00027">
    <property type="entry name" value="cNMP_binding"/>
    <property type="match status" value="1"/>
</dbReference>
<gene>
    <name evidence="6" type="ORF">QNA08_17065</name>
</gene>
<dbReference type="InterPro" id="IPR050397">
    <property type="entry name" value="Env_Response_Regulators"/>
</dbReference>
<evidence type="ECO:0000256" key="1">
    <source>
        <dbReference type="ARBA" id="ARBA00023015"/>
    </source>
</evidence>
<comment type="caution">
    <text evidence="6">The sequence shown here is derived from an EMBL/GenBank/DDBJ whole genome shotgun (WGS) entry which is preliminary data.</text>
</comment>
<dbReference type="SUPFAM" id="SSF46785">
    <property type="entry name" value="Winged helix' DNA-binding domain"/>
    <property type="match status" value="1"/>
</dbReference>
<dbReference type="InterPro" id="IPR012318">
    <property type="entry name" value="HTH_CRP"/>
</dbReference>
<dbReference type="SMART" id="SM00100">
    <property type="entry name" value="cNMP"/>
    <property type="match status" value="1"/>
</dbReference>
<dbReference type="SMART" id="SM00419">
    <property type="entry name" value="HTH_CRP"/>
    <property type="match status" value="1"/>
</dbReference>
<dbReference type="InterPro" id="IPR036390">
    <property type="entry name" value="WH_DNA-bd_sf"/>
</dbReference>
<feature type="domain" description="HTH crp-type" evidence="5">
    <location>
        <begin position="147"/>
        <end position="218"/>
    </location>
</feature>
<keyword evidence="7" id="KW-1185">Reference proteome</keyword>
<feature type="domain" description="Cyclic nucleotide-binding" evidence="4">
    <location>
        <begin position="14"/>
        <end position="116"/>
    </location>
</feature>
<dbReference type="Gene3D" id="2.60.120.10">
    <property type="entry name" value="Jelly Rolls"/>
    <property type="match status" value="1"/>
</dbReference>
<evidence type="ECO:0000256" key="3">
    <source>
        <dbReference type="ARBA" id="ARBA00023163"/>
    </source>
</evidence>
<dbReference type="PANTHER" id="PTHR24567">
    <property type="entry name" value="CRP FAMILY TRANSCRIPTIONAL REGULATORY PROTEIN"/>
    <property type="match status" value="1"/>
</dbReference>
<dbReference type="Proteomes" id="UP001321492">
    <property type="component" value="Unassembled WGS sequence"/>
</dbReference>
<evidence type="ECO:0000259" key="5">
    <source>
        <dbReference type="PROSITE" id="PS51063"/>
    </source>
</evidence>
<dbReference type="EMBL" id="JASJEV010000014">
    <property type="protein sequence ID" value="MDJ1159930.1"/>
    <property type="molecule type" value="Genomic_DNA"/>
</dbReference>
<dbReference type="InterPro" id="IPR018490">
    <property type="entry name" value="cNMP-bd_dom_sf"/>
</dbReference>
<evidence type="ECO:0000313" key="6">
    <source>
        <dbReference type="EMBL" id="MDJ1159930.1"/>
    </source>
</evidence>
<dbReference type="InterPro" id="IPR014710">
    <property type="entry name" value="RmlC-like_jellyroll"/>
</dbReference>
<dbReference type="PROSITE" id="PS51063">
    <property type="entry name" value="HTH_CRP_2"/>
    <property type="match status" value="1"/>
</dbReference>
<dbReference type="PANTHER" id="PTHR24567:SF26">
    <property type="entry name" value="REGULATORY PROTEIN YEIL"/>
    <property type="match status" value="1"/>
</dbReference>
<dbReference type="InterPro" id="IPR036388">
    <property type="entry name" value="WH-like_DNA-bd_sf"/>
</dbReference>
<keyword evidence="1" id="KW-0805">Transcription regulation</keyword>
<dbReference type="RefSeq" id="WP_283741926.1">
    <property type="nucleotide sequence ID" value="NZ_JASJEV010000014.1"/>
</dbReference>
<evidence type="ECO:0000256" key="2">
    <source>
        <dbReference type="ARBA" id="ARBA00023125"/>
    </source>
</evidence>
<accession>A0ABT7AKM4</accession>
<keyword evidence="2" id="KW-0238">DNA-binding</keyword>
<dbReference type="CDD" id="cd00038">
    <property type="entry name" value="CAP_ED"/>
    <property type="match status" value="1"/>
</dbReference>
<dbReference type="Gene3D" id="1.10.10.10">
    <property type="entry name" value="Winged helix-like DNA-binding domain superfamily/Winged helix DNA-binding domain"/>
    <property type="match status" value="1"/>
</dbReference>
<reference evidence="6 7" key="1">
    <citation type="submission" date="2023-05" db="EMBL/GenBank/DDBJ databases">
        <title>Chelatococcus sp. nov., a moderately thermophilic bacterium isolated from hot spring microbial mat.</title>
        <authorList>
            <person name="Hu C.-J."/>
            <person name="Li W.-J."/>
        </authorList>
    </citation>
    <scope>NUCLEOTIDE SEQUENCE [LARGE SCALE GENOMIC DNA]</scope>
    <source>
        <strain evidence="6 7">SYSU G07232</strain>
    </source>
</reference>
<dbReference type="Pfam" id="PF13545">
    <property type="entry name" value="HTH_Crp_2"/>
    <property type="match status" value="1"/>
</dbReference>
<evidence type="ECO:0000259" key="4">
    <source>
        <dbReference type="PROSITE" id="PS50042"/>
    </source>
</evidence>
<organism evidence="6 7">
    <name type="scientific">Chelatococcus albus</name>
    <dbReference type="NCBI Taxonomy" id="3047466"/>
    <lineage>
        <taxon>Bacteria</taxon>
        <taxon>Pseudomonadati</taxon>
        <taxon>Pseudomonadota</taxon>
        <taxon>Alphaproteobacteria</taxon>
        <taxon>Hyphomicrobiales</taxon>
        <taxon>Chelatococcaceae</taxon>
        <taxon>Chelatococcus</taxon>
    </lineage>
</organism>
<sequence>MREADAAEVRRLPLFAGMAEERFAALIQAAFLQRFPPHVVLIEEGERADFLHVVLAGAVDLFARHEGRETTIMVLRPVRAFILAAVMADEPYLKSARTLEPSQILMIPAEAVRAVFAEDLTFAWAVVHELAGAYRVVTRELKNQKLRTSGERLANWILRMSGLSRERGGGSRFEIPFDKRTLAAYLGMTPENLSRGFAALADSGVTVQGRTVSVADVQALARRARPSPLIDDQPT</sequence>
<dbReference type="PROSITE" id="PS50042">
    <property type="entry name" value="CNMP_BINDING_3"/>
    <property type="match status" value="1"/>
</dbReference>
<name>A0ABT7AKM4_9HYPH</name>